<organism evidence="10 11">
    <name type="scientific">Clonorchis sinensis</name>
    <name type="common">Chinese liver fluke</name>
    <dbReference type="NCBI Taxonomy" id="79923"/>
    <lineage>
        <taxon>Eukaryota</taxon>
        <taxon>Metazoa</taxon>
        <taxon>Spiralia</taxon>
        <taxon>Lophotrochozoa</taxon>
        <taxon>Platyhelminthes</taxon>
        <taxon>Trematoda</taxon>
        <taxon>Digenea</taxon>
        <taxon>Opisthorchiida</taxon>
        <taxon>Opisthorchiata</taxon>
        <taxon>Opisthorchiidae</taxon>
        <taxon>Clonorchis</taxon>
    </lineage>
</organism>
<dbReference type="GO" id="GO:0010468">
    <property type="term" value="P:regulation of gene expression"/>
    <property type="evidence" value="ECO:0007669"/>
    <property type="project" value="TreeGrafter"/>
</dbReference>
<evidence type="ECO:0000256" key="7">
    <source>
        <dbReference type="PROSITE-ProRule" id="PRU00042"/>
    </source>
</evidence>
<evidence type="ECO:0000313" key="10">
    <source>
        <dbReference type="EMBL" id="GAA43163.2"/>
    </source>
</evidence>
<protein>
    <submittedName>
        <fullName evidence="10">Zinc finger and SCAN domain-containing protein 12</fullName>
    </submittedName>
</protein>
<evidence type="ECO:0000313" key="11">
    <source>
        <dbReference type="Proteomes" id="UP000008909"/>
    </source>
</evidence>
<dbReference type="SUPFAM" id="SSF57667">
    <property type="entry name" value="beta-beta-alpha zinc fingers"/>
    <property type="match status" value="3"/>
</dbReference>
<evidence type="ECO:0000256" key="6">
    <source>
        <dbReference type="ARBA" id="ARBA00023242"/>
    </source>
</evidence>
<dbReference type="InterPro" id="IPR013087">
    <property type="entry name" value="Znf_C2H2_type"/>
</dbReference>
<feature type="domain" description="C2H2-type" evidence="9">
    <location>
        <begin position="223"/>
        <end position="251"/>
    </location>
</feature>
<feature type="domain" description="C2H2-type" evidence="9">
    <location>
        <begin position="194"/>
        <end position="222"/>
    </location>
</feature>
<dbReference type="EMBL" id="DF143338">
    <property type="protein sequence ID" value="GAA43163.2"/>
    <property type="molecule type" value="Genomic_DNA"/>
</dbReference>
<dbReference type="GO" id="GO:0008270">
    <property type="term" value="F:zinc ion binding"/>
    <property type="evidence" value="ECO:0007669"/>
    <property type="project" value="UniProtKB-KW"/>
</dbReference>
<gene>
    <name evidence="10" type="ORF">CLF_108649</name>
</gene>
<keyword evidence="11" id="KW-1185">Reference proteome</keyword>
<evidence type="ECO:0000256" key="8">
    <source>
        <dbReference type="SAM" id="MobiDB-lite"/>
    </source>
</evidence>
<reference evidence="10" key="1">
    <citation type="journal article" date="2011" name="Genome Biol.">
        <title>The draft genome of the carcinogenic human liver fluke Clonorchis sinensis.</title>
        <authorList>
            <person name="Wang X."/>
            <person name="Chen W."/>
            <person name="Huang Y."/>
            <person name="Sun J."/>
            <person name="Men J."/>
            <person name="Liu H."/>
            <person name="Luo F."/>
            <person name="Guo L."/>
            <person name="Lv X."/>
            <person name="Deng C."/>
            <person name="Zhou C."/>
            <person name="Fan Y."/>
            <person name="Li X."/>
            <person name="Huang L."/>
            <person name="Hu Y."/>
            <person name="Liang C."/>
            <person name="Hu X."/>
            <person name="Xu J."/>
            <person name="Yu X."/>
        </authorList>
    </citation>
    <scope>NUCLEOTIDE SEQUENCE [LARGE SCALE GENOMIC DNA]</scope>
    <source>
        <strain evidence="10">Henan</strain>
    </source>
</reference>
<dbReference type="SMART" id="SM00355">
    <property type="entry name" value="ZnF_C2H2"/>
    <property type="match status" value="5"/>
</dbReference>
<feature type="compositionally biased region" description="Basic and acidic residues" evidence="8">
    <location>
        <begin position="70"/>
        <end position="81"/>
    </location>
</feature>
<dbReference type="InterPro" id="IPR050331">
    <property type="entry name" value="Zinc_finger"/>
</dbReference>
<dbReference type="PANTHER" id="PTHR16515:SF66">
    <property type="entry name" value="C2H2-TYPE DOMAIN-CONTAINING PROTEIN"/>
    <property type="match status" value="1"/>
</dbReference>
<dbReference type="PROSITE" id="PS00028">
    <property type="entry name" value="ZINC_FINGER_C2H2_1"/>
    <property type="match status" value="5"/>
</dbReference>
<keyword evidence="4 7" id="KW-0863">Zinc-finger</keyword>
<dbReference type="InterPro" id="IPR036236">
    <property type="entry name" value="Znf_C2H2_sf"/>
</dbReference>
<keyword evidence="6" id="KW-0539">Nucleus</keyword>
<dbReference type="Pfam" id="PF00096">
    <property type="entry name" value="zf-C2H2"/>
    <property type="match status" value="4"/>
</dbReference>
<dbReference type="PROSITE" id="PS50157">
    <property type="entry name" value="ZINC_FINGER_C2H2_2"/>
    <property type="match status" value="5"/>
</dbReference>
<reference key="2">
    <citation type="submission" date="2011-10" db="EMBL/GenBank/DDBJ databases">
        <title>The genome and transcriptome sequence of Clonorchis sinensis provide insights into the carcinogenic liver fluke.</title>
        <authorList>
            <person name="Wang X."/>
            <person name="Huang Y."/>
            <person name="Chen W."/>
            <person name="Liu H."/>
            <person name="Guo L."/>
            <person name="Chen Y."/>
            <person name="Luo F."/>
            <person name="Zhou W."/>
            <person name="Sun J."/>
            <person name="Mao Q."/>
            <person name="Liang P."/>
            <person name="Zhou C."/>
            <person name="Tian Y."/>
            <person name="Men J."/>
            <person name="Lv X."/>
            <person name="Huang L."/>
            <person name="Zhou J."/>
            <person name="Hu Y."/>
            <person name="Li R."/>
            <person name="Zhang F."/>
            <person name="Lei H."/>
            <person name="Li X."/>
            <person name="Hu X."/>
            <person name="Liang C."/>
            <person name="Xu J."/>
            <person name="Wu Z."/>
            <person name="Yu X."/>
        </authorList>
    </citation>
    <scope>NUCLEOTIDE SEQUENCE</scope>
    <source>
        <strain>Henan</strain>
    </source>
</reference>
<sequence length="253" mass="29246">MQSELLCALVLQFRNSAETPAEEKRWLLMSNTKMCLRTEEKSTDPYRRIAYASSVEWENVTQDVEQPQDAAERTKVADKPSCRKPHDRLYKCPICSNSFSHLSKALEHQKSHSTDRDIHCSICSCSFKHKSSLRRHTEKEHTGQTDYLLSKTPNKRVRESAVRGNPCPECGKKFTRWNALQEHQKSMHAKGGRYMCDECGILLSYKQHLLRHVREVHSRDFQKRCEQCGGKFSRSYLLKRHIELVHGGGQAGN</sequence>
<evidence type="ECO:0000256" key="2">
    <source>
        <dbReference type="ARBA" id="ARBA00022723"/>
    </source>
</evidence>
<keyword evidence="5" id="KW-0862">Zinc</keyword>
<feature type="domain" description="C2H2-type" evidence="9">
    <location>
        <begin position="118"/>
        <end position="146"/>
    </location>
</feature>
<dbReference type="GO" id="GO:0005634">
    <property type="term" value="C:nucleus"/>
    <property type="evidence" value="ECO:0007669"/>
    <property type="project" value="UniProtKB-SubCell"/>
</dbReference>
<keyword evidence="2" id="KW-0479">Metal-binding</keyword>
<dbReference type="Proteomes" id="UP000008909">
    <property type="component" value="Unassembled WGS sequence"/>
</dbReference>
<evidence type="ECO:0000256" key="4">
    <source>
        <dbReference type="ARBA" id="ARBA00022771"/>
    </source>
</evidence>
<accession>H2KSA4</accession>
<name>H2KSA4_CLOSI</name>
<evidence type="ECO:0000256" key="3">
    <source>
        <dbReference type="ARBA" id="ARBA00022737"/>
    </source>
</evidence>
<feature type="domain" description="C2H2-type" evidence="9">
    <location>
        <begin position="165"/>
        <end position="189"/>
    </location>
</feature>
<evidence type="ECO:0000256" key="5">
    <source>
        <dbReference type="ARBA" id="ARBA00022833"/>
    </source>
</evidence>
<keyword evidence="3" id="KW-0677">Repeat</keyword>
<evidence type="ECO:0000259" key="9">
    <source>
        <dbReference type="PROSITE" id="PS50157"/>
    </source>
</evidence>
<dbReference type="PANTHER" id="PTHR16515">
    <property type="entry name" value="PR DOMAIN ZINC FINGER PROTEIN"/>
    <property type="match status" value="1"/>
</dbReference>
<comment type="subcellular location">
    <subcellularLocation>
        <location evidence="1">Nucleus</location>
    </subcellularLocation>
</comment>
<dbReference type="AlphaFoldDB" id="H2KSA4"/>
<proteinExistence type="predicted"/>
<feature type="region of interest" description="Disordered" evidence="8">
    <location>
        <begin position="61"/>
        <end position="82"/>
    </location>
</feature>
<dbReference type="Gene3D" id="3.30.160.60">
    <property type="entry name" value="Classic Zinc Finger"/>
    <property type="match status" value="3"/>
</dbReference>
<evidence type="ECO:0000256" key="1">
    <source>
        <dbReference type="ARBA" id="ARBA00004123"/>
    </source>
</evidence>
<feature type="domain" description="C2H2-type" evidence="9">
    <location>
        <begin position="90"/>
        <end position="117"/>
    </location>
</feature>